<evidence type="ECO:0000313" key="2">
    <source>
        <dbReference type="Proteomes" id="UP000254405"/>
    </source>
</evidence>
<dbReference type="SUPFAM" id="SSF53335">
    <property type="entry name" value="S-adenosyl-L-methionine-dependent methyltransferases"/>
    <property type="match status" value="1"/>
</dbReference>
<reference evidence="1 2" key="1">
    <citation type="submission" date="2018-06" db="EMBL/GenBank/DDBJ databases">
        <authorList>
            <consortium name="Pathogen Informatics"/>
            <person name="Doyle S."/>
        </authorList>
    </citation>
    <scope>NUCLEOTIDE SEQUENCE [LARGE SCALE GENOMIC DNA]</scope>
    <source>
        <strain evidence="1 2">NCTC8985</strain>
    </source>
</reference>
<accession>A0A376THV2</accession>
<evidence type="ECO:0000313" key="1">
    <source>
        <dbReference type="EMBL" id="STI76717.1"/>
    </source>
</evidence>
<sequence length="114" mass="13566">MFYNAHGLLMHNMVAGNFDYVQAGMPKKKKRTLSPDYPRDPAQVYLWLEEAGWQIMGKTGVRVFHDYLREKHQQRDCYEALLELETRYCRQEPYITLGRYIHVTARKPQSKDKV</sequence>
<dbReference type="AlphaFoldDB" id="A0A376THV2"/>
<dbReference type="Proteomes" id="UP000254405">
    <property type="component" value="Unassembled WGS sequence"/>
</dbReference>
<gene>
    <name evidence="1" type="primary">smtA_1</name>
    <name evidence="1" type="ORF">NCTC8985_01982</name>
</gene>
<organism evidence="1 2">
    <name type="scientific">Escherichia coli</name>
    <dbReference type="NCBI Taxonomy" id="562"/>
    <lineage>
        <taxon>Bacteria</taxon>
        <taxon>Pseudomonadati</taxon>
        <taxon>Pseudomonadota</taxon>
        <taxon>Gammaproteobacteria</taxon>
        <taxon>Enterobacterales</taxon>
        <taxon>Enterobacteriaceae</taxon>
        <taxon>Escherichia</taxon>
    </lineage>
</organism>
<name>A0A376THV2_ECOLX</name>
<protein>
    <submittedName>
        <fullName evidence="1">Metallothionein SmtA</fullName>
    </submittedName>
</protein>
<dbReference type="Gene3D" id="3.40.50.150">
    <property type="entry name" value="Vaccinia Virus protein VP39"/>
    <property type="match status" value="1"/>
</dbReference>
<dbReference type="InterPro" id="IPR029063">
    <property type="entry name" value="SAM-dependent_MTases_sf"/>
</dbReference>
<dbReference type="EMBL" id="UGCO01000001">
    <property type="protein sequence ID" value="STI76717.1"/>
    <property type="molecule type" value="Genomic_DNA"/>
</dbReference>
<proteinExistence type="predicted"/>